<evidence type="ECO:0000313" key="1">
    <source>
        <dbReference type="EMBL" id="NJP33967.1"/>
    </source>
</evidence>
<evidence type="ECO:0000313" key="2">
    <source>
        <dbReference type="Proteomes" id="UP000783871"/>
    </source>
</evidence>
<protein>
    <submittedName>
        <fullName evidence="1">Uncharacterized protein</fullName>
    </submittedName>
</protein>
<reference evidence="1 2" key="1">
    <citation type="submission" date="2020-03" db="EMBL/GenBank/DDBJ databases">
        <title>WGS of actinomycetes isolated from Thailand.</title>
        <authorList>
            <person name="Thawai C."/>
        </authorList>
    </citation>
    <scope>NUCLEOTIDE SEQUENCE [LARGE SCALE GENOMIC DNA]</scope>
    <source>
        <strain evidence="1 2">HSS6-12</strain>
    </source>
</reference>
<dbReference type="Proteomes" id="UP000783871">
    <property type="component" value="Unassembled WGS sequence"/>
</dbReference>
<proteinExistence type="predicted"/>
<dbReference type="RefSeq" id="WP_168002329.1">
    <property type="nucleotide sequence ID" value="NZ_JAATEO010000020.1"/>
</dbReference>
<accession>A0ABX0Z9R1</accession>
<name>A0ABX0Z9R1_9ACTN</name>
<comment type="caution">
    <text evidence="1">The sequence shown here is derived from an EMBL/GenBank/DDBJ whole genome shotgun (WGS) entry which is preliminary data.</text>
</comment>
<dbReference type="EMBL" id="JAATEO010000020">
    <property type="protein sequence ID" value="NJP33967.1"/>
    <property type="molecule type" value="Genomic_DNA"/>
</dbReference>
<keyword evidence="2" id="KW-1185">Reference proteome</keyword>
<organism evidence="1 2">
    <name type="scientific">Micromonospora thermarum</name>
    <dbReference type="NCBI Taxonomy" id="2720024"/>
    <lineage>
        <taxon>Bacteria</taxon>
        <taxon>Bacillati</taxon>
        <taxon>Actinomycetota</taxon>
        <taxon>Actinomycetes</taxon>
        <taxon>Micromonosporales</taxon>
        <taxon>Micromonosporaceae</taxon>
        <taxon>Micromonospora</taxon>
    </lineage>
</organism>
<gene>
    <name evidence="1" type="ORF">HCJ94_18760</name>
</gene>
<sequence length="63" mass="6486">MVTPIPGAASRVRVQPAIPRAATAVRLLLALVDGLLHNQDPAFNPTTAIATVLPAILTAQPPP</sequence>